<evidence type="ECO:0000313" key="2">
    <source>
        <dbReference type="Proteomes" id="UP000054911"/>
    </source>
</evidence>
<protein>
    <submittedName>
        <fullName evidence="1">Uncharacterized protein</fullName>
    </submittedName>
</protein>
<dbReference type="RefSeq" id="WP_160147467.1">
    <property type="nucleotide sequence ID" value="NZ_FCOE02000013.1"/>
</dbReference>
<comment type="caution">
    <text evidence="1">The sequence shown here is derived from an EMBL/GenBank/DDBJ whole genome shotgun (WGS) entry which is preliminary data.</text>
</comment>
<proteinExistence type="predicted"/>
<organism evidence="1 2">
    <name type="scientific">Caballeronia pedi</name>
    <dbReference type="NCBI Taxonomy" id="1777141"/>
    <lineage>
        <taxon>Bacteria</taxon>
        <taxon>Pseudomonadati</taxon>
        <taxon>Pseudomonadota</taxon>
        <taxon>Betaproteobacteria</taxon>
        <taxon>Burkholderiales</taxon>
        <taxon>Burkholderiaceae</taxon>
        <taxon>Caballeronia</taxon>
    </lineage>
</organism>
<dbReference type="EMBL" id="FCOE02000013">
    <property type="protein sequence ID" value="SAK73798.1"/>
    <property type="molecule type" value="Genomic_DNA"/>
</dbReference>
<reference evidence="1" key="1">
    <citation type="submission" date="2016-01" db="EMBL/GenBank/DDBJ databases">
        <authorList>
            <person name="Peeters C."/>
        </authorList>
    </citation>
    <scope>NUCLEOTIDE SEQUENCE [LARGE SCALE GENOMIC DNA]</scope>
    <source>
        <strain evidence="1">LMG 29323</strain>
    </source>
</reference>
<keyword evidence="2" id="KW-1185">Reference proteome</keyword>
<accession>A0A158BUK9</accession>
<name>A0A158BUK9_9BURK</name>
<evidence type="ECO:0000313" key="1">
    <source>
        <dbReference type="EMBL" id="SAK73798.1"/>
    </source>
</evidence>
<gene>
    <name evidence="1" type="ORF">AWB80_04172</name>
</gene>
<sequence length="52" mass="5979">MSLKMRATPTSISFEMTLDVENAEQLLIDDDEVKGHFEAILMLSPQREKLKK</sequence>
<dbReference type="Proteomes" id="UP000054911">
    <property type="component" value="Unassembled WGS sequence"/>
</dbReference>
<dbReference type="AlphaFoldDB" id="A0A158BUK9"/>